<comment type="caution">
    <text evidence="1">The sequence shown here is derived from an EMBL/GenBank/DDBJ whole genome shotgun (WGS) entry which is preliminary data.</text>
</comment>
<organism evidence="1">
    <name type="scientific">marine sediment metagenome</name>
    <dbReference type="NCBI Taxonomy" id="412755"/>
    <lineage>
        <taxon>unclassified sequences</taxon>
        <taxon>metagenomes</taxon>
        <taxon>ecological metagenomes</taxon>
    </lineage>
</organism>
<accession>X1UHC5</accession>
<name>X1UHC5_9ZZZZ</name>
<sequence length="175" mass="19471">MDEKSITRQRVLRVPDTRIINSRGEDKGSFDATHIVGSEVIRGVPPDLAIDRALRVREMVGLASSERVSTDAIRFILDELRDIGSGQALGMLEIEGIRRYLNPESAETQSPTSIMNAMTPRVVRVPALKEAIANEVSAMYSQKRIAVDPGERYVAQTANPNIVDEPGNSYREFRF</sequence>
<dbReference type="AlphaFoldDB" id="X1UHC5"/>
<evidence type="ECO:0000313" key="1">
    <source>
        <dbReference type="EMBL" id="GAJ02952.1"/>
    </source>
</evidence>
<protein>
    <submittedName>
        <fullName evidence="1">Uncharacterized protein</fullName>
    </submittedName>
</protein>
<gene>
    <name evidence="1" type="ORF">S12H4_51667</name>
</gene>
<dbReference type="EMBL" id="BARW01032679">
    <property type="protein sequence ID" value="GAJ02952.1"/>
    <property type="molecule type" value="Genomic_DNA"/>
</dbReference>
<feature type="non-terminal residue" evidence="1">
    <location>
        <position position="175"/>
    </location>
</feature>
<reference evidence="1" key="1">
    <citation type="journal article" date="2014" name="Front. Microbiol.">
        <title>High frequency of phylogenetically diverse reductive dehalogenase-homologous genes in deep subseafloor sedimentary metagenomes.</title>
        <authorList>
            <person name="Kawai M."/>
            <person name="Futagami T."/>
            <person name="Toyoda A."/>
            <person name="Takaki Y."/>
            <person name="Nishi S."/>
            <person name="Hori S."/>
            <person name="Arai W."/>
            <person name="Tsubouchi T."/>
            <person name="Morono Y."/>
            <person name="Uchiyama I."/>
            <person name="Ito T."/>
            <person name="Fujiyama A."/>
            <person name="Inagaki F."/>
            <person name="Takami H."/>
        </authorList>
    </citation>
    <scope>NUCLEOTIDE SEQUENCE</scope>
    <source>
        <strain evidence="1">Expedition CK06-06</strain>
    </source>
</reference>
<proteinExistence type="predicted"/>